<evidence type="ECO:0000313" key="2">
    <source>
        <dbReference type="Proteomes" id="UP000262939"/>
    </source>
</evidence>
<evidence type="ECO:0000313" key="1">
    <source>
        <dbReference type="EMBL" id="RFU66586.1"/>
    </source>
</evidence>
<dbReference type="OrthoDB" id="2428905at2"/>
<organism evidence="1 2">
    <name type="scientific">Peribacillus glennii</name>
    <dbReference type="NCBI Taxonomy" id="2303991"/>
    <lineage>
        <taxon>Bacteria</taxon>
        <taxon>Bacillati</taxon>
        <taxon>Bacillota</taxon>
        <taxon>Bacilli</taxon>
        <taxon>Bacillales</taxon>
        <taxon>Bacillaceae</taxon>
        <taxon>Peribacillus</taxon>
    </lineage>
</organism>
<dbReference type="Proteomes" id="UP000262939">
    <property type="component" value="Unassembled WGS sequence"/>
</dbReference>
<gene>
    <name evidence="1" type="ORF">D0466_00225</name>
</gene>
<dbReference type="AlphaFoldDB" id="A0A372LK51"/>
<sequence>MSQDQIEKMLEQLCYFKDVGITHTFSQNQKPILSVICITLDNQIEITQAFRIRYIERQTTKIYGNVKSTALAINEAISSNLETATN</sequence>
<comment type="caution">
    <text evidence="1">The sequence shown here is derived from an EMBL/GenBank/DDBJ whole genome shotgun (WGS) entry which is preliminary data.</text>
</comment>
<name>A0A372LK51_9BACI</name>
<proteinExistence type="predicted"/>
<dbReference type="RefSeq" id="WP_117320548.1">
    <property type="nucleotide sequence ID" value="NZ_QVTD01000001.1"/>
</dbReference>
<accession>A0A372LK51</accession>
<protein>
    <submittedName>
        <fullName evidence="1">Uncharacterized protein</fullName>
    </submittedName>
</protein>
<dbReference type="EMBL" id="QVTD01000001">
    <property type="protein sequence ID" value="RFU66586.1"/>
    <property type="molecule type" value="Genomic_DNA"/>
</dbReference>
<keyword evidence="2" id="KW-1185">Reference proteome</keyword>
<reference evidence="1 2" key="1">
    <citation type="submission" date="2018-08" db="EMBL/GenBank/DDBJ databases">
        <title>Bacillus chawlae sp. nov., Bacillus glennii sp. nov., and Bacillus saganii sp. nov. Isolated from the Vehicle Assembly Building at Kennedy Space Center where the Viking Spacecraft were Assembled.</title>
        <authorList>
            <person name="Seuylemezian A."/>
            <person name="Vaishampayan P."/>
        </authorList>
    </citation>
    <scope>NUCLEOTIDE SEQUENCE [LARGE SCALE GENOMIC DNA]</scope>
    <source>
        <strain evidence="1 2">V44-8</strain>
    </source>
</reference>